<accession>A0ACC1JGM0</accession>
<dbReference type="EMBL" id="JANBPW010000127">
    <property type="protein sequence ID" value="KAJ1950767.1"/>
    <property type="molecule type" value="Genomic_DNA"/>
</dbReference>
<sequence>MYRTVSELRNHELSGAINWAVSNRAQLEGCEINLEFGLHELRFLQLIEQGQTSDALKYAREWFPRFAGTQESLGAAAVTGGNSGSSKDSVHLGEIQHLMGIFIYAKDLAQSPYADKFDPQRWEEGARGFASAFCTLLGLASESPLGVAVGAGARALPVVCKMSGLMRSRHVEWSAQDELAVEVALPDSMRFHSVFACPVSKEQATSANPPMMMPCGHVVCKLSLDRLARGVRPGAVASGRFKCPYCPSMSTLSDAKRVFF</sequence>
<reference evidence="1" key="1">
    <citation type="submission" date="2022-07" db="EMBL/GenBank/DDBJ databases">
        <title>Phylogenomic reconstructions and comparative analyses of Kickxellomycotina fungi.</title>
        <authorList>
            <person name="Reynolds N.K."/>
            <person name="Stajich J.E."/>
            <person name="Barry K."/>
            <person name="Grigoriev I.V."/>
            <person name="Crous P."/>
            <person name="Smith M.E."/>
        </authorList>
    </citation>
    <scope>NUCLEOTIDE SEQUENCE</scope>
    <source>
        <strain evidence="1">NRRL 5244</strain>
    </source>
</reference>
<gene>
    <name evidence="1" type="ORF">FBU59_000526</name>
</gene>
<evidence type="ECO:0000313" key="1">
    <source>
        <dbReference type="EMBL" id="KAJ1950767.1"/>
    </source>
</evidence>
<protein>
    <submittedName>
        <fullName evidence="1">Uncharacterized protein</fullName>
    </submittedName>
</protein>
<name>A0ACC1JGM0_9FUNG</name>
<organism evidence="1 2">
    <name type="scientific">Linderina macrospora</name>
    <dbReference type="NCBI Taxonomy" id="4868"/>
    <lineage>
        <taxon>Eukaryota</taxon>
        <taxon>Fungi</taxon>
        <taxon>Fungi incertae sedis</taxon>
        <taxon>Zoopagomycota</taxon>
        <taxon>Kickxellomycotina</taxon>
        <taxon>Kickxellomycetes</taxon>
        <taxon>Kickxellales</taxon>
        <taxon>Kickxellaceae</taxon>
        <taxon>Linderina</taxon>
    </lineage>
</organism>
<proteinExistence type="predicted"/>
<keyword evidence="2" id="KW-1185">Reference proteome</keyword>
<comment type="caution">
    <text evidence="1">The sequence shown here is derived from an EMBL/GenBank/DDBJ whole genome shotgun (WGS) entry which is preliminary data.</text>
</comment>
<evidence type="ECO:0000313" key="2">
    <source>
        <dbReference type="Proteomes" id="UP001150603"/>
    </source>
</evidence>
<dbReference type="Proteomes" id="UP001150603">
    <property type="component" value="Unassembled WGS sequence"/>
</dbReference>